<feature type="transmembrane region" description="Helical" evidence="2">
    <location>
        <begin position="181"/>
        <end position="199"/>
    </location>
</feature>
<dbReference type="InterPro" id="IPR038765">
    <property type="entry name" value="Papain-like_cys_pep_sf"/>
</dbReference>
<dbReference type="InterPro" id="IPR002931">
    <property type="entry name" value="Transglutaminase-like"/>
</dbReference>
<feature type="transmembrane region" description="Helical" evidence="2">
    <location>
        <begin position="20"/>
        <end position="38"/>
    </location>
</feature>
<keyword evidence="2" id="KW-0812">Transmembrane</keyword>
<feature type="transmembrane region" description="Helical" evidence="2">
    <location>
        <begin position="230"/>
        <end position="251"/>
    </location>
</feature>
<dbReference type="Pfam" id="PF01841">
    <property type="entry name" value="Transglut_core"/>
    <property type="match status" value="1"/>
</dbReference>
<keyword evidence="2" id="KW-0472">Membrane</keyword>
<evidence type="ECO:0000313" key="5">
    <source>
        <dbReference type="Proteomes" id="UP000023067"/>
    </source>
</evidence>
<protein>
    <submittedName>
        <fullName evidence="4">Cysteine protease</fullName>
    </submittedName>
</protein>
<feature type="region of interest" description="Disordered" evidence="1">
    <location>
        <begin position="787"/>
        <end position="859"/>
    </location>
</feature>
<dbReference type="AlphaFoldDB" id="Z9JP17"/>
<proteinExistence type="predicted"/>
<evidence type="ECO:0000313" key="4">
    <source>
        <dbReference type="EMBL" id="EWS79492.1"/>
    </source>
</evidence>
<feature type="compositionally biased region" description="Basic and acidic residues" evidence="1">
    <location>
        <begin position="787"/>
        <end position="800"/>
    </location>
</feature>
<feature type="compositionally biased region" description="Low complexity" evidence="1">
    <location>
        <begin position="843"/>
        <end position="859"/>
    </location>
</feature>
<dbReference type="Pfam" id="PF11992">
    <property type="entry name" value="TgpA_N"/>
    <property type="match status" value="1"/>
</dbReference>
<feature type="region of interest" description="Disordered" evidence="1">
    <location>
        <begin position="576"/>
        <end position="637"/>
    </location>
</feature>
<organism evidence="4 5">
    <name type="scientific">Brachybacterium phenoliresistens</name>
    <dbReference type="NCBI Taxonomy" id="396014"/>
    <lineage>
        <taxon>Bacteria</taxon>
        <taxon>Bacillati</taxon>
        <taxon>Actinomycetota</taxon>
        <taxon>Actinomycetes</taxon>
        <taxon>Micrococcales</taxon>
        <taxon>Dermabacteraceae</taxon>
        <taxon>Brachybacterium</taxon>
    </lineage>
</organism>
<keyword evidence="5" id="KW-1185">Reference proteome</keyword>
<evidence type="ECO:0000256" key="1">
    <source>
        <dbReference type="SAM" id="MobiDB-lite"/>
    </source>
</evidence>
<dbReference type="GO" id="GO:0006508">
    <property type="term" value="P:proteolysis"/>
    <property type="evidence" value="ECO:0007669"/>
    <property type="project" value="UniProtKB-KW"/>
</dbReference>
<accession>Z9JP17</accession>
<dbReference type="GO" id="GO:0008233">
    <property type="term" value="F:peptidase activity"/>
    <property type="evidence" value="ECO:0007669"/>
    <property type="project" value="UniProtKB-KW"/>
</dbReference>
<dbReference type="Gene3D" id="3.10.620.30">
    <property type="match status" value="1"/>
</dbReference>
<dbReference type="eggNOG" id="COG1305">
    <property type="taxonomic scope" value="Bacteria"/>
</dbReference>
<reference evidence="4 5" key="1">
    <citation type="submission" date="2014-02" db="EMBL/GenBank/DDBJ databases">
        <title>Genome sequence of Brachybacterium phenoliresistens strain W13A50.</title>
        <authorList>
            <person name="Wang X."/>
        </authorList>
    </citation>
    <scope>NUCLEOTIDE SEQUENCE [LARGE SCALE GENOMIC DNA]</scope>
    <source>
        <strain evidence="4 5">W13A50</strain>
    </source>
</reference>
<keyword evidence="4" id="KW-0378">Hydrolase</keyword>
<keyword evidence="2" id="KW-1133">Transmembrane helix</keyword>
<dbReference type="InterPro" id="IPR052901">
    <property type="entry name" value="Bact_TGase-like"/>
</dbReference>
<dbReference type="SMART" id="SM00460">
    <property type="entry name" value="TGc"/>
    <property type="match status" value="1"/>
</dbReference>
<evidence type="ECO:0000256" key="2">
    <source>
        <dbReference type="SAM" id="Phobius"/>
    </source>
</evidence>
<dbReference type="OrthoDB" id="3651060at2"/>
<evidence type="ECO:0000259" key="3">
    <source>
        <dbReference type="SMART" id="SM00460"/>
    </source>
</evidence>
<dbReference type="EMBL" id="JDYK01000036">
    <property type="protein sequence ID" value="EWS79492.1"/>
    <property type="molecule type" value="Genomic_DNA"/>
</dbReference>
<sequence>MREDTTFFETRGHGPRAVDIAVMAVLFLLAVLGLQDAYGGADYLLAGVMALAVGTIVALVGARWRWGVLRVTLATLVLHLLLGSTFAAPTHALFHVIPTLASLRELLVAPITAWKAMLTVSTPVGSAHGVLGVVWISTLLLSVAGMSIVLRTRRYALAWLFPLALLLVSVAFGTSAAVAPMLRGIGVAVISLAWLTWRFESARLASARSTIISDTVRPGSWRNPVLRRRVIGGGLVLVIACGATAGAQALLDPPPGTARFALRDTMTPPFDPDEYVSPLTEFRGYLKHQREAELFTVTGVEDGELVRLATLDRYDLQTFAVASSTERTGPSGAFLRTATGVDLHEASPAARTATVTIGEYRGVWMPTLGSRTDRIDALGEGGDLAENLYLNQVSQTAVDASVLGSGESYDLVYEPYRHPTAQEQDEMEFADIDLPPLPENLPAEYKELAEAAVGDTDDDYAKMQNLSATMQSTGYFSHGVDPEDTLSLPGHGASRLNAMLAEEISYDAEDVTAMPQGRIGDQEQYAALTVVLARSVGIPARVVMGFEVPAGSAGEATITGDDVTAWVEVAYEGQGWVRFDPTPEQDDTPTQPEKNKVEKPRPQVAQPPPPPAEPPSPPPGATSEDAPGEEEDPAQTSSWAVYAAAGSGPFLLLGALLAAIALAKARRRAHRRTRGSAAERIDGGWQELLDVRADLGRPADVLVTRRELAAEIEAELPGAGIAVLAERADRGVFGPEEMPQAAVDEYWAQVMDSRAALLAAVPWHRRLRGRFSLRSFRRRRALRRAAARDRQRLDARRESSRAQAEQRAARRGRGVPEPAQPRGIGRLLDRIGAAIPRGRTRIPRTTSTTSTTRSTQEDR</sequence>
<feature type="domain" description="Transglutaminase-like" evidence="3">
    <location>
        <begin position="513"/>
        <end position="583"/>
    </location>
</feature>
<feature type="transmembrane region" description="Helical" evidence="2">
    <location>
        <begin position="76"/>
        <end position="97"/>
    </location>
</feature>
<dbReference type="RefSeq" id="WP_051487219.1">
    <property type="nucleotide sequence ID" value="NZ_KK070018.1"/>
</dbReference>
<feature type="transmembrane region" description="Helical" evidence="2">
    <location>
        <begin position="127"/>
        <end position="150"/>
    </location>
</feature>
<dbReference type="PATRIC" id="fig|396014.3.peg.3704"/>
<name>Z9JP17_9MICO</name>
<feature type="transmembrane region" description="Helical" evidence="2">
    <location>
        <begin position="639"/>
        <end position="663"/>
    </location>
</feature>
<dbReference type="SUPFAM" id="SSF54001">
    <property type="entry name" value="Cysteine proteinases"/>
    <property type="match status" value="1"/>
</dbReference>
<feature type="compositionally biased region" description="Pro residues" evidence="1">
    <location>
        <begin position="605"/>
        <end position="620"/>
    </location>
</feature>
<dbReference type="PANTHER" id="PTHR42736">
    <property type="entry name" value="PROTEIN-GLUTAMINE GAMMA-GLUTAMYLTRANSFERASE"/>
    <property type="match status" value="1"/>
</dbReference>
<feature type="transmembrane region" description="Helical" evidence="2">
    <location>
        <begin position="44"/>
        <end position="64"/>
    </location>
</feature>
<dbReference type="STRING" id="396014.BF93_13335"/>
<feature type="transmembrane region" description="Helical" evidence="2">
    <location>
        <begin position="157"/>
        <end position="175"/>
    </location>
</feature>
<keyword evidence="4" id="KW-0645">Protease</keyword>
<gene>
    <name evidence="4" type="ORF">BF93_13335</name>
</gene>
<dbReference type="PANTHER" id="PTHR42736:SF1">
    <property type="entry name" value="PROTEIN-GLUTAMINE GAMMA-GLUTAMYLTRANSFERASE"/>
    <property type="match status" value="1"/>
</dbReference>
<dbReference type="Proteomes" id="UP000023067">
    <property type="component" value="Unassembled WGS sequence"/>
</dbReference>
<dbReference type="HOGENOM" id="CLU_012121_2_0_11"/>
<dbReference type="InterPro" id="IPR021878">
    <property type="entry name" value="TgpA_N"/>
</dbReference>
<comment type="caution">
    <text evidence="4">The sequence shown here is derived from an EMBL/GenBank/DDBJ whole genome shotgun (WGS) entry which is preliminary data.</text>
</comment>